<evidence type="ECO:0000313" key="1">
    <source>
        <dbReference type="EMBL" id="MBC5733339.1"/>
    </source>
</evidence>
<accession>A0A8J6MA64</accession>
<sequence length="219" mass="23747">MDHVLQTDVWKALIERLPGVLGAEFALENGAVREVHILSDQSRGPKQIVRDIQSAMLAKFQVELDHRIISVAQIPGSCLRREGQRRLVCERLELSAGRDGSAAVVHLSLDGSPYVGRSACDLSAAGRMRAIAQATVEALNLLLSPECRFVLDDVRRTPMGDRQAVLVGLHLKRSGKTEALLGACYEGEDPNFSVALATLDGVNRRFSTLPPSPESGQVS</sequence>
<keyword evidence="2" id="KW-1185">Reference proteome</keyword>
<name>A0A8J6MA64_9FIRM</name>
<gene>
    <name evidence="1" type="ORF">H8S57_06320</name>
</gene>
<dbReference type="EMBL" id="JACOPP010000006">
    <property type="protein sequence ID" value="MBC5733339.1"/>
    <property type="molecule type" value="Genomic_DNA"/>
</dbReference>
<protein>
    <submittedName>
        <fullName evidence="1">Uncharacterized protein</fullName>
    </submittedName>
</protein>
<comment type="caution">
    <text evidence="1">The sequence shown here is derived from an EMBL/GenBank/DDBJ whole genome shotgun (WGS) entry which is preliminary data.</text>
</comment>
<organism evidence="1 2">
    <name type="scientific">Lawsonibacter hominis</name>
    <dbReference type="NCBI Taxonomy" id="2763053"/>
    <lineage>
        <taxon>Bacteria</taxon>
        <taxon>Bacillati</taxon>
        <taxon>Bacillota</taxon>
        <taxon>Clostridia</taxon>
        <taxon>Eubacteriales</taxon>
        <taxon>Oscillospiraceae</taxon>
        <taxon>Lawsonibacter</taxon>
    </lineage>
</organism>
<proteinExistence type="predicted"/>
<dbReference type="Proteomes" id="UP000661435">
    <property type="component" value="Unassembled WGS sequence"/>
</dbReference>
<reference evidence="1" key="1">
    <citation type="submission" date="2020-08" db="EMBL/GenBank/DDBJ databases">
        <title>Genome public.</title>
        <authorList>
            <person name="Liu C."/>
            <person name="Sun Q."/>
        </authorList>
    </citation>
    <scope>NUCLEOTIDE SEQUENCE</scope>
    <source>
        <strain evidence="1">NSJ-51</strain>
    </source>
</reference>
<dbReference type="AlphaFoldDB" id="A0A8J6MA64"/>
<dbReference type="RefSeq" id="WP_186907239.1">
    <property type="nucleotide sequence ID" value="NZ_JACOPP010000006.1"/>
</dbReference>
<evidence type="ECO:0000313" key="2">
    <source>
        <dbReference type="Proteomes" id="UP000661435"/>
    </source>
</evidence>